<sequence length="142" mass="15478">MRFFIRKKRQPPAIIIVALIDVLIVVLIFLMVTTTFKKPQNALKLALPESSQALKSGASENPPLVIIIEPTGNLRFGPDATPMTLDRLKSELQAAVSRNSQTKVALNADKGAPWGQVVKVMDAVKESKVQSLSAFTRQSGKP</sequence>
<gene>
    <name evidence="9" type="ORF">Cflav_PD1220</name>
</gene>
<dbReference type="Gene3D" id="3.30.420.270">
    <property type="match status" value="1"/>
</dbReference>
<dbReference type="GO" id="GO:0022857">
    <property type="term" value="F:transmembrane transporter activity"/>
    <property type="evidence" value="ECO:0007669"/>
    <property type="project" value="InterPro"/>
</dbReference>
<evidence type="ECO:0000256" key="8">
    <source>
        <dbReference type="SAM" id="Phobius"/>
    </source>
</evidence>
<dbReference type="OrthoDB" id="9798629at2"/>
<keyword evidence="7" id="KW-0653">Protein transport</keyword>
<dbReference type="AlphaFoldDB" id="B9XNS0"/>
<dbReference type="PANTHER" id="PTHR30558:SF3">
    <property type="entry name" value="BIOPOLYMER TRANSPORT PROTEIN EXBD-RELATED"/>
    <property type="match status" value="1"/>
</dbReference>
<dbReference type="STRING" id="320771.Cflav_PD1220"/>
<evidence type="ECO:0000256" key="2">
    <source>
        <dbReference type="ARBA" id="ARBA00005811"/>
    </source>
</evidence>
<dbReference type="InterPro" id="IPR003400">
    <property type="entry name" value="ExbD"/>
</dbReference>
<evidence type="ECO:0000256" key="1">
    <source>
        <dbReference type="ARBA" id="ARBA00004162"/>
    </source>
</evidence>
<evidence type="ECO:0000256" key="6">
    <source>
        <dbReference type="ARBA" id="ARBA00023136"/>
    </source>
</evidence>
<keyword evidence="6 8" id="KW-0472">Membrane</keyword>
<comment type="similarity">
    <text evidence="2 7">Belongs to the ExbD/TolR family.</text>
</comment>
<dbReference type="GO" id="GO:0005886">
    <property type="term" value="C:plasma membrane"/>
    <property type="evidence" value="ECO:0007669"/>
    <property type="project" value="UniProtKB-SubCell"/>
</dbReference>
<evidence type="ECO:0000313" key="9">
    <source>
        <dbReference type="EMBL" id="EEF58493.1"/>
    </source>
</evidence>
<dbReference type="Proteomes" id="UP000003688">
    <property type="component" value="Unassembled WGS sequence"/>
</dbReference>
<keyword evidence="10" id="KW-1185">Reference proteome</keyword>
<feature type="transmembrane region" description="Helical" evidence="8">
    <location>
        <begin position="12"/>
        <end position="32"/>
    </location>
</feature>
<reference evidence="9 10" key="1">
    <citation type="journal article" date="2011" name="J. Bacteriol.">
        <title>Genome sequence of 'Pedosphaera parvula' Ellin514, an aerobic Verrucomicrobial isolate from pasture soil.</title>
        <authorList>
            <person name="Kant R."/>
            <person name="van Passel M.W."/>
            <person name="Sangwan P."/>
            <person name="Palva A."/>
            <person name="Lucas S."/>
            <person name="Copeland A."/>
            <person name="Lapidus A."/>
            <person name="Glavina Del Rio T."/>
            <person name="Dalin E."/>
            <person name="Tice H."/>
            <person name="Bruce D."/>
            <person name="Goodwin L."/>
            <person name="Pitluck S."/>
            <person name="Chertkov O."/>
            <person name="Larimer F.W."/>
            <person name="Land M.L."/>
            <person name="Hauser L."/>
            <person name="Brettin T.S."/>
            <person name="Detter J.C."/>
            <person name="Han S."/>
            <person name="de Vos W.M."/>
            <person name="Janssen P.H."/>
            <person name="Smidt H."/>
        </authorList>
    </citation>
    <scope>NUCLEOTIDE SEQUENCE [LARGE SCALE GENOMIC DNA]</scope>
    <source>
        <strain evidence="9 10">Ellin514</strain>
    </source>
</reference>
<protein>
    <submittedName>
        <fullName evidence="9">Biopolymer transport protein ExbD/TolR</fullName>
    </submittedName>
</protein>
<evidence type="ECO:0000256" key="7">
    <source>
        <dbReference type="RuleBase" id="RU003879"/>
    </source>
</evidence>
<proteinExistence type="inferred from homology"/>
<dbReference type="Pfam" id="PF02472">
    <property type="entry name" value="ExbD"/>
    <property type="match status" value="1"/>
</dbReference>
<dbReference type="RefSeq" id="WP_007417456.1">
    <property type="nucleotide sequence ID" value="NZ_ABOX02000042.1"/>
</dbReference>
<dbReference type="PANTHER" id="PTHR30558">
    <property type="entry name" value="EXBD MEMBRANE COMPONENT OF PMF-DRIVEN MACROMOLECULE IMPORT SYSTEM"/>
    <property type="match status" value="1"/>
</dbReference>
<keyword evidence="4 7" id="KW-0812">Transmembrane</keyword>
<keyword evidence="3" id="KW-1003">Cell membrane</keyword>
<name>B9XNS0_PEDPL</name>
<evidence type="ECO:0000313" key="10">
    <source>
        <dbReference type="Proteomes" id="UP000003688"/>
    </source>
</evidence>
<dbReference type="EMBL" id="ABOX02000042">
    <property type="protein sequence ID" value="EEF58493.1"/>
    <property type="molecule type" value="Genomic_DNA"/>
</dbReference>
<organism evidence="9 10">
    <name type="scientific">Pedosphaera parvula (strain Ellin514)</name>
    <dbReference type="NCBI Taxonomy" id="320771"/>
    <lineage>
        <taxon>Bacteria</taxon>
        <taxon>Pseudomonadati</taxon>
        <taxon>Verrucomicrobiota</taxon>
        <taxon>Pedosphaerae</taxon>
        <taxon>Pedosphaerales</taxon>
        <taxon>Pedosphaeraceae</taxon>
        <taxon>Pedosphaera</taxon>
    </lineage>
</organism>
<evidence type="ECO:0000256" key="3">
    <source>
        <dbReference type="ARBA" id="ARBA00022475"/>
    </source>
</evidence>
<evidence type="ECO:0000256" key="4">
    <source>
        <dbReference type="ARBA" id="ARBA00022692"/>
    </source>
</evidence>
<accession>B9XNS0</accession>
<keyword evidence="5 8" id="KW-1133">Transmembrane helix</keyword>
<comment type="caution">
    <text evidence="9">The sequence shown here is derived from an EMBL/GenBank/DDBJ whole genome shotgun (WGS) entry which is preliminary data.</text>
</comment>
<keyword evidence="7" id="KW-0813">Transport</keyword>
<evidence type="ECO:0000256" key="5">
    <source>
        <dbReference type="ARBA" id="ARBA00022989"/>
    </source>
</evidence>
<dbReference type="GO" id="GO:0015031">
    <property type="term" value="P:protein transport"/>
    <property type="evidence" value="ECO:0007669"/>
    <property type="project" value="UniProtKB-KW"/>
</dbReference>
<comment type="subcellular location">
    <subcellularLocation>
        <location evidence="1">Cell membrane</location>
        <topology evidence="1">Single-pass membrane protein</topology>
    </subcellularLocation>
    <subcellularLocation>
        <location evidence="7">Cell membrane</location>
        <topology evidence="7">Single-pass type II membrane protein</topology>
    </subcellularLocation>
</comment>